<dbReference type="EMBL" id="JBHUJB010000035">
    <property type="protein sequence ID" value="MFD2158967.1"/>
    <property type="molecule type" value="Genomic_DNA"/>
</dbReference>
<comment type="caution">
    <text evidence="1">The sequence shown here is derived from an EMBL/GenBank/DDBJ whole genome shotgun (WGS) entry which is preliminary data.</text>
</comment>
<dbReference type="Proteomes" id="UP001597389">
    <property type="component" value="Unassembled WGS sequence"/>
</dbReference>
<dbReference type="RefSeq" id="WP_377177984.1">
    <property type="nucleotide sequence ID" value="NZ_JBHUJB010000035.1"/>
</dbReference>
<accession>A0ABW4ZBC0</accession>
<proteinExistence type="predicted"/>
<gene>
    <name evidence="1" type="ORF">ACFSW8_08665</name>
</gene>
<evidence type="ECO:0008006" key="3">
    <source>
        <dbReference type="Google" id="ProtNLM"/>
    </source>
</evidence>
<sequence>MVVDRKRWGALQGGGQLWLNDIFSRVDVYNNGLGELHKPKVFAIHSVVRNEVSQKVRVDWYSKVGRSYRIESSSNLKDWETVGSVLDVGLGQSFSYEHAVDAWSEKRFYRVVEISE</sequence>
<evidence type="ECO:0000313" key="2">
    <source>
        <dbReference type="Proteomes" id="UP001597389"/>
    </source>
</evidence>
<keyword evidence="2" id="KW-1185">Reference proteome</keyword>
<protein>
    <recommendedName>
        <fullName evidence="3">F5/8 type C domain-containing protein</fullName>
    </recommendedName>
</protein>
<name>A0ABW4ZBC0_9BACT</name>
<organism evidence="1 2">
    <name type="scientific">Rubritalea tangerina</name>
    <dbReference type="NCBI Taxonomy" id="430798"/>
    <lineage>
        <taxon>Bacteria</taxon>
        <taxon>Pseudomonadati</taxon>
        <taxon>Verrucomicrobiota</taxon>
        <taxon>Verrucomicrobiia</taxon>
        <taxon>Verrucomicrobiales</taxon>
        <taxon>Rubritaleaceae</taxon>
        <taxon>Rubritalea</taxon>
    </lineage>
</organism>
<reference evidence="2" key="1">
    <citation type="journal article" date="2019" name="Int. J. Syst. Evol. Microbiol.">
        <title>The Global Catalogue of Microorganisms (GCM) 10K type strain sequencing project: providing services to taxonomists for standard genome sequencing and annotation.</title>
        <authorList>
            <consortium name="The Broad Institute Genomics Platform"/>
            <consortium name="The Broad Institute Genome Sequencing Center for Infectious Disease"/>
            <person name="Wu L."/>
            <person name="Ma J."/>
        </authorList>
    </citation>
    <scope>NUCLEOTIDE SEQUENCE [LARGE SCALE GENOMIC DNA]</scope>
    <source>
        <strain evidence="2">CCUG 57942</strain>
    </source>
</reference>
<evidence type="ECO:0000313" key="1">
    <source>
        <dbReference type="EMBL" id="MFD2158967.1"/>
    </source>
</evidence>